<dbReference type="GO" id="GO:0016491">
    <property type="term" value="F:oxidoreductase activity"/>
    <property type="evidence" value="ECO:0007669"/>
    <property type="project" value="TreeGrafter"/>
</dbReference>
<evidence type="ECO:0000256" key="4">
    <source>
        <dbReference type="ARBA" id="ARBA00023004"/>
    </source>
</evidence>
<dbReference type="PANTHER" id="PTHR46783:SF1">
    <property type="entry name" value="CYTOGLOBIN-1-RELATED"/>
    <property type="match status" value="1"/>
</dbReference>
<comment type="similarity">
    <text evidence="5">Belongs to the globin family.</text>
</comment>
<accession>A0A7E4W3W0</accession>
<evidence type="ECO:0000256" key="2">
    <source>
        <dbReference type="ARBA" id="ARBA00022617"/>
    </source>
</evidence>
<dbReference type="SUPFAM" id="SSF46458">
    <property type="entry name" value="Globin-like"/>
    <property type="match status" value="1"/>
</dbReference>
<feature type="compositionally biased region" description="Basic and acidic residues" evidence="6">
    <location>
        <begin position="9"/>
        <end position="18"/>
    </location>
</feature>
<dbReference type="Proteomes" id="UP000492821">
    <property type="component" value="Unassembled WGS sequence"/>
</dbReference>
<keyword evidence="3" id="KW-0479">Metal-binding</keyword>
<reference evidence="9" key="2">
    <citation type="submission" date="2020-10" db="UniProtKB">
        <authorList>
            <consortium name="WormBaseParasite"/>
        </authorList>
    </citation>
    <scope>IDENTIFICATION</scope>
</reference>
<dbReference type="GO" id="GO:0005506">
    <property type="term" value="F:iron ion binding"/>
    <property type="evidence" value="ECO:0007669"/>
    <property type="project" value="InterPro"/>
</dbReference>
<dbReference type="GO" id="GO:0020037">
    <property type="term" value="F:heme binding"/>
    <property type="evidence" value="ECO:0007669"/>
    <property type="project" value="InterPro"/>
</dbReference>
<evidence type="ECO:0000256" key="6">
    <source>
        <dbReference type="SAM" id="MobiDB-lite"/>
    </source>
</evidence>
<dbReference type="PANTHER" id="PTHR46783">
    <property type="entry name" value="CYTOGLOBIN"/>
    <property type="match status" value="1"/>
</dbReference>
<evidence type="ECO:0000256" key="5">
    <source>
        <dbReference type="RuleBase" id="RU000356"/>
    </source>
</evidence>
<evidence type="ECO:0000259" key="7">
    <source>
        <dbReference type="PROSITE" id="PS01033"/>
    </source>
</evidence>
<evidence type="ECO:0000313" key="8">
    <source>
        <dbReference type="Proteomes" id="UP000492821"/>
    </source>
</evidence>
<keyword evidence="5" id="KW-0561">Oxygen transport</keyword>
<dbReference type="Pfam" id="PF00042">
    <property type="entry name" value="Globin"/>
    <property type="match status" value="1"/>
</dbReference>
<dbReference type="GO" id="GO:0019825">
    <property type="term" value="F:oxygen binding"/>
    <property type="evidence" value="ECO:0007669"/>
    <property type="project" value="InterPro"/>
</dbReference>
<dbReference type="GO" id="GO:0005344">
    <property type="term" value="F:oxygen carrier activity"/>
    <property type="evidence" value="ECO:0007669"/>
    <property type="project" value="UniProtKB-KW"/>
</dbReference>
<keyword evidence="4" id="KW-0408">Iron</keyword>
<dbReference type="WBParaSite" id="Pan_g6537.t1">
    <property type="protein sequence ID" value="Pan_g6537.t1"/>
    <property type="gene ID" value="Pan_g6537"/>
</dbReference>
<protein>
    <submittedName>
        <fullName evidence="9">GLOBIN domain-containing protein</fullName>
    </submittedName>
</protein>
<dbReference type="AlphaFoldDB" id="A0A7E4W3W0"/>
<dbReference type="PROSITE" id="PS01033">
    <property type="entry name" value="GLOBIN"/>
    <property type="match status" value="1"/>
</dbReference>
<feature type="domain" description="Globin" evidence="7">
    <location>
        <begin position="73"/>
        <end position="219"/>
    </location>
</feature>
<reference evidence="8" key="1">
    <citation type="journal article" date="2013" name="Genetics">
        <title>The draft genome and transcriptome of Panagrellus redivivus are shaped by the harsh demands of a free-living lifestyle.</title>
        <authorList>
            <person name="Srinivasan J."/>
            <person name="Dillman A.R."/>
            <person name="Macchietto M.G."/>
            <person name="Heikkinen L."/>
            <person name="Lakso M."/>
            <person name="Fracchia K.M."/>
            <person name="Antoshechkin I."/>
            <person name="Mortazavi A."/>
            <person name="Wong G."/>
            <person name="Sternberg P.W."/>
        </authorList>
    </citation>
    <scope>NUCLEOTIDE SEQUENCE [LARGE SCALE GENOMIC DNA]</scope>
    <source>
        <strain evidence="8">MT8872</strain>
    </source>
</reference>
<feature type="region of interest" description="Disordered" evidence="6">
    <location>
        <begin position="1"/>
        <end position="23"/>
    </location>
</feature>
<comment type="subunit">
    <text evidence="1">Monomer.</text>
</comment>
<evidence type="ECO:0000256" key="1">
    <source>
        <dbReference type="ARBA" id="ARBA00011245"/>
    </source>
</evidence>
<dbReference type="InterPro" id="IPR000971">
    <property type="entry name" value="Globin"/>
</dbReference>
<name>A0A7E4W3W0_PANRE</name>
<dbReference type="InterPro" id="IPR009050">
    <property type="entry name" value="Globin-like_sf"/>
</dbReference>
<dbReference type="InterPro" id="IPR012292">
    <property type="entry name" value="Globin/Proto"/>
</dbReference>
<dbReference type="CDD" id="cd01040">
    <property type="entry name" value="Mb-like"/>
    <property type="match status" value="1"/>
</dbReference>
<dbReference type="InterPro" id="IPR013314">
    <property type="entry name" value="Globin_lamprey/hagfish"/>
</dbReference>
<dbReference type="InterPro" id="IPR044399">
    <property type="entry name" value="Mb-like_M"/>
</dbReference>
<evidence type="ECO:0000256" key="3">
    <source>
        <dbReference type="ARBA" id="ARBA00022723"/>
    </source>
</evidence>
<proteinExistence type="inferred from homology"/>
<keyword evidence="5" id="KW-0813">Transport</keyword>
<sequence length="235" mass="26875">MKHNCDGYVSRKDPDHRASIATTTPSSETLALLASKMADKPVQHATSVDSGVVDNVTFHEEYEREQVAIELARLTTADRDILKEVYVQLAGDGMRCGLNIMLSLFSEHPHYKNIWPQFRPIPDSSLMNAPELRKHVKVYLHGLKNIIDNLDDEERIFNALRKIAQAHVKWNVYRHHVINMLGPVLDTIKMCTGSLTPEKERAWTILYEVIANLIEVFRTSEKNRVNKATIQRNGY</sequence>
<keyword evidence="8" id="KW-1185">Reference proteome</keyword>
<evidence type="ECO:0000313" key="9">
    <source>
        <dbReference type="WBParaSite" id="Pan_g6537.t1"/>
    </source>
</evidence>
<dbReference type="Gene3D" id="1.10.490.10">
    <property type="entry name" value="Globins"/>
    <property type="match status" value="1"/>
</dbReference>
<keyword evidence="2 5" id="KW-0349">Heme</keyword>
<organism evidence="8 9">
    <name type="scientific">Panagrellus redivivus</name>
    <name type="common">Microworm</name>
    <dbReference type="NCBI Taxonomy" id="6233"/>
    <lineage>
        <taxon>Eukaryota</taxon>
        <taxon>Metazoa</taxon>
        <taxon>Ecdysozoa</taxon>
        <taxon>Nematoda</taxon>
        <taxon>Chromadorea</taxon>
        <taxon>Rhabditida</taxon>
        <taxon>Tylenchina</taxon>
        <taxon>Panagrolaimomorpha</taxon>
        <taxon>Panagrolaimoidea</taxon>
        <taxon>Panagrolaimidae</taxon>
        <taxon>Panagrellus</taxon>
    </lineage>
</organism>